<keyword evidence="5 7" id="KW-0807">Transducer</keyword>
<name>A0A7W2FUT2_9VIBR</name>
<evidence type="ECO:0000256" key="9">
    <source>
        <dbReference type="SAM" id="Phobius"/>
    </source>
</evidence>
<dbReference type="PROSITE" id="PS50906">
    <property type="entry name" value="NIT"/>
    <property type="match status" value="1"/>
</dbReference>
<dbReference type="InterPro" id="IPR013587">
    <property type="entry name" value="Nitrate/nitrite_sensing"/>
</dbReference>
<proteinExistence type="inferred from homology"/>
<feature type="domain" description="HAMP" evidence="11">
    <location>
        <begin position="334"/>
        <end position="387"/>
    </location>
</feature>
<dbReference type="GO" id="GO:0006935">
    <property type="term" value="P:chemotaxis"/>
    <property type="evidence" value="ECO:0007669"/>
    <property type="project" value="UniProtKB-ARBA"/>
</dbReference>
<gene>
    <name evidence="13" type="ORF">H2O73_19895</name>
</gene>
<dbReference type="SMART" id="SM00304">
    <property type="entry name" value="HAMP"/>
    <property type="match status" value="1"/>
</dbReference>
<evidence type="ECO:0000313" key="13">
    <source>
        <dbReference type="EMBL" id="MBA5764627.1"/>
    </source>
</evidence>
<evidence type="ECO:0000256" key="4">
    <source>
        <dbReference type="ARBA" id="ARBA00023136"/>
    </source>
</evidence>
<keyword evidence="8" id="KW-0175">Coiled coil</keyword>
<evidence type="ECO:0000256" key="6">
    <source>
        <dbReference type="ARBA" id="ARBA00029447"/>
    </source>
</evidence>
<evidence type="ECO:0000256" key="2">
    <source>
        <dbReference type="ARBA" id="ARBA00022692"/>
    </source>
</evidence>
<dbReference type="SUPFAM" id="SSF58104">
    <property type="entry name" value="Methyl-accepting chemotaxis protein (MCP) signaling domain"/>
    <property type="match status" value="1"/>
</dbReference>
<evidence type="ECO:0000259" key="12">
    <source>
        <dbReference type="PROSITE" id="PS50906"/>
    </source>
</evidence>
<keyword evidence="4 9" id="KW-0472">Membrane</keyword>
<dbReference type="Proteomes" id="UP000571701">
    <property type="component" value="Unassembled WGS sequence"/>
</dbReference>
<dbReference type="Pfam" id="PF00015">
    <property type="entry name" value="MCPsignal"/>
    <property type="match status" value="1"/>
</dbReference>
<feature type="domain" description="Methyl-accepting transducer" evidence="10">
    <location>
        <begin position="392"/>
        <end position="628"/>
    </location>
</feature>
<dbReference type="GO" id="GO:0016020">
    <property type="term" value="C:membrane"/>
    <property type="evidence" value="ECO:0007669"/>
    <property type="project" value="UniProtKB-SubCell"/>
</dbReference>
<sequence>MQSILRRFPLYFIVSLIVTIPLTIAVLLAALDIFQLNTKSKTALKDEQLVSLVVQYDNLAHNLAVERGLTAGVLGSNGKAEIVQNLAQQRAKVDSAIATLNQFDSAILPSHLINALVKDINRELANLPQVRKGVDALEPQIAPFGYYSNLNQLIIDNIDLLISETRSHELSALGKSLISVVEMKERAGQIRGALNGVFARGNATPVTYANILGYIQSGNYAKRSAEIIMPQTLRLQLDQLQTQKAWRDVESVQQQFLAQQHSLANIQGPSATEWFPMATKRIGLLNTLRNSIQTQMMQYAADTASQSILNRNILIAATVVTTLLITLLLVSIVTSLRQRVGRIESDLNTISKQKDLTFELNSDGKDEISSIAASFNKLIGNLNHLLGEVTKTNDQNTKRLDRIVNSSDELEKSSYATIAKCDNIATAMTELAQSSVGIAESAERAMDDTSSMNDNVQECQRQSERSFNSVQSLLEQINATEQCMSELAADTQSIGLIVETINGVSEQTNLLALNAAIEAARAGEHGRGFAVVSSEVRDLAQRSQEATESIGKLLAKITQKTHFSVESMAKSKQASDDTFESVKHVNQSVATLEQSIEYVNNHISSIAQSTIEQSKACEAIDKDVDILNEIAHQTSHQADELNSIVNGYQTEADELKEQLDRFKLA</sequence>
<dbReference type="CDD" id="cd11386">
    <property type="entry name" value="MCP_signal"/>
    <property type="match status" value="1"/>
</dbReference>
<evidence type="ECO:0000259" key="11">
    <source>
        <dbReference type="PROSITE" id="PS50885"/>
    </source>
</evidence>
<dbReference type="Pfam" id="PF08376">
    <property type="entry name" value="NIT"/>
    <property type="match status" value="1"/>
</dbReference>
<evidence type="ECO:0000256" key="7">
    <source>
        <dbReference type="PROSITE-ProRule" id="PRU00284"/>
    </source>
</evidence>
<feature type="coiled-coil region" evidence="8">
    <location>
        <begin position="638"/>
        <end position="665"/>
    </location>
</feature>
<dbReference type="AlphaFoldDB" id="A0A7W2FUT2"/>
<dbReference type="GO" id="GO:0007165">
    <property type="term" value="P:signal transduction"/>
    <property type="evidence" value="ECO:0007669"/>
    <property type="project" value="UniProtKB-KW"/>
</dbReference>
<evidence type="ECO:0000256" key="5">
    <source>
        <dbReference type="ARBA" id="ARBA00023224"/>
    </source>
</evidence>
<evidence type="ECO:0000259" key="10">
    <source>
        <dbReference type="PROSITE" id="PS50111"/>
    </source>
</evidence>
<feature type="domain" description="NIT" evidence="12">
    <location>
        <begin position="54"/>
        <end position="303"/>
    </location>
</feature>
<dbReference type="PROSITE" id="PS50111">
    <property type="entry name" value="CHEMOTAXIS_TRANSDUC_2"/>
    <property type="match status" value="1"/>
</dbReference>
<dbReference type="PROSITE" id="PS50885">
    <property type="entry name" value="HAMP"/>
    <property type="match status" value="1"/>
</dbReference>
<organism evidence="13 14">
    <name type="scientific">Vibrio marinisediminis</name>
    <dbReference type="NCBI Taxonomy" id="2758441"/>
    <lineage>
        <taxon>Bacteria</taxon>
        <taxon>Pseudomonadati</taxon>
        <taxon>Pseudomonadota</taxon>
        <taxon>Gammaproteobacteria</taxon>
        <taxon>Vibrionales</taxon>
        <taxon>Vibrionaceae</taxon>
        <taxon>Vibrio</taxon>
    </lineage>
</organism>
<dbReference type="EMBL" id="JACFYF010000028">
    <property type="protein sequence ID" value="MBA5764627.1"/>
    <property type="molecule type" value="Genomic_DNA"/>
</dbReference>
<evidence type="ECO:0000256" key="8">
    <source>
        <dbReference type="SAM" id="Coils"/>
    </source>
</evidence>
<protein>
    <submittedName>
        <fullName evidence="13">Methyl-accepting chemotaxis protein</fullName>
    </submittedName>
</protein>
<dbReference type="InterPro" id="IPR003660">
    <property type="entry name" value="HAMP_dom"/>
</dbReference>
<dbReference type="SMART" id="SM00283">
    <property type="entry name" value="MA"/>
    <property type="match status" value="1"/>
</dbReference>
<evidence type="ECO:0000256" key="3">
    <source>
        <dbReference type="ARBA" id="ARBA00022989"/>
    </source>
</evidence>
<reference evidence="13 14" key="1">
    <citation type="submission" date="2020-07" db="EMBL/GenBank/DDBJ databases">
        <title>Vibrio marinisediminis sp. nov., isolated from marine sediment.</title>
        <authorList>
            <person name="Ji X."/>
        </authorList>
    </citation>
    <scope>NUCLEOTIDE SEQUENCE [LARGE SCALE GENOMIC DNA]</scope>
    <source>
        <strain evidence="13 14">404</strain>
    </source>
</reference>
<keyword evidence="2 9" id="KW-0812">Transmembrane</keyword>
<keyword evidence="14" id="KW-1185">Reference proteome</keyword>
<accession>A0A7W2FUT2</accession>
<dbReference type="InterPro" id="IPR004089">
    <property type="entry name" value="MCPsignal_dom"/>
</dbReference>
<comment type="similarity">
    <text evidence="6">Belongs to the methyl-accepting chemotaxis (MCP) protein family.</text>
</comment>
<evidence type="ECO:0000313" key="14">
    <source>
        <dbReference type="Proteomes" id="UP000571701"/>
    </source>
</evidence>
<dbReference type="FunFam" id="1.10.287.950:FF:000001">
    <property type="entry name" value="Methyl-accepting chemotaxis sensory transducer"/>
    <property type="match status" value="1"/>
</dbReference>
<evidence type="ECO:0000256" key="1">
    <source>
        <dbReference type="ARBA" id="ARBA00004141"/>
    </source>
</evidence>
<dbReference type="Gene3D" id="1.10.287.950">
    <property type="entry name" value="Methyl-accepting chemotaxis protein"/>
    <property type="match status" value="1"/>
</dbReference>
<dbReference type="PANTHER" id="PTHR32089">
    <property type="entry name" value="METHYL-ACCEPTING CHEMOTAXIS PROTEIN MCPB"/>
    <property type="match status" value="1"/>
</dbReference>
<dbReference type="RefSeq" id="WP_182110670.1">
    <property type="nucleotide sequence ID" value="NZ_JACFYF010000028.1"/>
</dbReference>
<dbReference type="InterPro" id="IPR010910">
    <property type="entry name" value="Nitrate/nitrite_sensing_bac"/>
</dbReference>
<keyword evidence="3 9" id="KW-1133">Transmembrane helix</keyword>
<comment type="caution">
    <text evidence="13">The sequence shown here is derived from an EMBL/GenBank/DDBJ whole genome shotgun (WGS) entry which is preliminary data.</text>
</comment>
<comment type="subcellular location">
    <subcellularLocation>
        <location evidence="1">Membrane</location>
        <topology evidence="1">Multi-pass membrane protein</topology>
    </subcellularLocation>
</comment>
<feature type="transmembrane region" description="Helical" evidence="9">
    <location>
        <begin position="313"/>
        <end position="333"/>
    </location>
</feature>
<feature type="transmembrane region" description="Helical" evidence="9">
    <location>
        <begin position="12"/>
        <end position="31"/>
    </location>
</feature>
<dbReference type="PANTHER" id="PTHR32089:SF119">
    <property type="entry name" value="METHYL-ACCEPTING CHEMOTAXIS PROTEIN CTPL"/>
    <property type="match status" value="1"/>
</dbReference>